<keyword evidence="3" id="KW-0812">Transmembrane</keyword>
<evidence type="ECO:0000256" key="3">
    <source>
        <dbReference type="SAM" id="Phobius"/>
    </source>
</evidence>
<dbReference type="SUPFAM" id="SSF48726">
    <property type="entry name" value="Immunoglobulin"/>
    <property type="match status" value="2"/>
</dbReference>
<name>A0A315V8V7_GAMAF</name>
<dbReference type="AlphaFoldDB" id="A0A315V8V7"/>
<keyword evidence="6" id="KW-1185">Reference proteome</keyword>
<dbReference type="STRING" id="33528.ENSGAFP00000011210"/>
<organism evidence="5 6">
    <name type="scientific">Gambusia affinis</name>
    <name type="common">Western mosquitofish</name>
    <name type="synonym">Heterandria affinis</name>
    <dbReference type="NCBI Taxonomy" id="33528"/>
    <lineage>
        <taxon>Eukaryota</taxon>
        <taxon>Metazoa</taxon>
        <taxon>Chordata</taxon>
        <taxon>Craniata</taxon>
        <taxon>Vertebrata</taxon>
        <taxon>Euteleostomi</taxon>
        <taxon>Actinopterygii</taxon>
        <taxon>Neopterygii</taxon>
        <taxon>Teleostei</taxon>
        <taxon>Neoteleostei</taxon>
        <taxon>Acanthomorphata</taxon>
        <taxon>Ovalentaria</taxon>
        <taxon>Atherinomorphae</taxon>
        <taxon>Cyprinodontiformes</taxon>
        <taxon>Poeciliidae</taxon>
        <taxon>Poeciliinae</taxon>
        <taxon>Gambusia</taxon>
    </lineage>
</organism>
<evidence type="ECO:0000256" key="2">
    <source>
        <dbReference type="ARBA" id="ARBA00023157"/>
    </source>
</evidence>
<feature type="domain" description="Ig-like" evidence="4">
    <location>
        <begin position="99"/>
        <end position="167"/>
    </location>
</feature>
<dbReference type="EMBL" id="NHOQ01002060">
    <property type="protein sequence ID" value="PWA19829.1"/>
    <property type="molecule type" value="Genomic_DNA"/>
</dbReference>
<dbReference type="PROSITE" id="PS50835">
    <property type="entry name" value="IG_LIKE"/>
    <property type="match status" value="2"/>
</dbReference>
<dbReference type="InterPro" id="IPR036179">
    <property type="entry name" value="Ig-like_dom_sf"/>
</dbReference>
<feature type="domain" description="Ig-like" evidence="4">
    <location>
        <begin position="322"/>
        <end position="412"/>
    </location>
</feature>
<reference evidence="5 6" key="1">
    <citation type="journal article" date="2018" name="G3 (Bethesda)">
        <title>A High-Quality Reference Genome for the Invasive Mosquitofish Gambusia affinis Using a Chicago Library.</title>
        <authorList>
            <person name="Hoffberg S.L."/>
            <person name="Troendle N.J."/>
            <person name="Glenn T.C."/>
            <person name="Mahmud O."/>
            <person name="Louha S."/>
            <person name="Chalopin D."/>
            <person name="Bennetzen J.L."/>
            <person name="Mauricio R."/>
        </authorList>
    </citation>
    <scope>NUCLEOTIDE SEQUENCE [LARGE SCALE GENOMIC DNA]</scope>
    <source>
        <strain evidence="5">NE01/NJP1002.9</strain>
        <tissue evidence="5">Muscle</tissue>
    </source>
</reference>
<feature type="non-terminal residue" evidence="5">
    <location>
        <position position="789"/>
    </location>
</feature>
<protein>
    <recommendedName>
        <fullName evidence="4">Ig-like domain-containing protein</fullName>
    </recommendedName>
</protein>
<dbReference type="SMART" id="SM00409">
    <property type="entry name" value="IG"/>
    <property type="match status" value="3"/>
</dbReference>
<feature type="transmembrane region" description="Helical" evidence="3">
    <location>
        <begin position="716"/>
        <end position="739"/>
    </location>
</feature>
<dbReference type="PANTHER" id="PTHR11481:SF64">
    <property type="entry name" value="FC RECEPTOR-LIKE PROTEIN 4"/>
    <property type="match status" value="1"/>
</dbReference>
<comment type="caution">
    <text evidence="5">The sequence shown here is derived from an EMBL/GenBank/DDBJ whole genome shotgun (WGS) entry which is preliminary data.</text>
</comment>
<sequence length="789" mass="87529">KEKPLSGCVTGGDLGHSYTGQTVKTGLSLSLSPAVAIICVSVDAEMMGFLQHGGVKPSDCLYQKQNQDQQVSELLTKVRCLVNDAFVIFFIVNSPTGKPKAQLSSNSREMPAGGSVTLTCVVGSSSSGWKYFWYKERDSSEPLTGEEAVFPSNGQMSVSEEGLYWCRGGRGEPVYYTDYSDRISITKNVTVSSPASSSFPVMPVIGPVVGIILIILLLLLWRYRLSFQSESSGQRPTTNHELNQTESDYSSLAHVSNKVVVTQRPNWPLVFSGESITLACEVQGGETTEWTKLNRIAAFCCSTRNAYTFAEDGKIELSCRIPVLSVSPSWPNPGASVTLSCEGLELQSAGWRFFWYKTVPDTSKQHYRPSYTYELLPGSTNGTEQNSFIINGPTLTAGFKCRAGRGEQKFYTYYSEVKFVWSADPRPAASLSVNPDRVQHFRSESVTLSCEGNSDEWRVMRFTEKDGLSYCSDWGTMNGSTCTTKPYYDMDGVYWCESKSGEFSNVVNITLQTDYYGGIILVSPVHPVTEGDPVTLSCRDIKQNLLSNVFFYHNDKLINNDGREELKISAVSKSDEGFYKCQYSGKKSPRSWIRVTGCSPASSLFLVLMVIGPVVKIVLVLLLLLFLCCRRNNDSTPTYANINYLRKYKDYHYYDIILVSPVHPVTEGDPVTLSCRDKNQNLLSNVFFHHNNKLLQNHNREELKISAVPVGSSFPVMLIVGPVVGVVLIILVIVLLLLWRCRRLNQPDNINPASATNHEVTQNDDSVYNSLLHGDSSLYETIHLSGASG</sequence>
<dbReference type="InterPro" id="IPR003598">
    <property type="entry name" value="Ig_sub2"/>
</dbReference>
<dbReference type="GO" id="GO:0006955">
    <property type="term" value="P:immune response"/>
    <property type="evidence" value="ECO:0007669"/>
    <property type="project" value="TreeGrafter"/>
</dbReference>
<dbReference type="PANTHER" id="PTHR11481">
    <property type="entry name" value="IMMUNOGLOBULIN FC RECEPTOR"/>
    <property type="match status" value="1"/>
</dbReference>
<gene>
    <name evidence="5" type="ORF">CCH79_00015900</name>
</gene>
<dbReference type="Gene3D" id="2.60.40.10">
    <property type="entry name" value="Immunoglobulins"/>
    <property type="match status" value="6"/>
</dbReference>
<keyword evidence="3" id="KW-0472">Membrane</keyword>
<feature type="non-terminal residue" evidence="5">
    <location>
        <position position="1"/>
    </location>
</feature>
<dbReference type="GO" id="GO:0004888">
    <property type="term" value="F:transmembrane signaling receptor activity"/>
    <property type="evidence" value="ECO:0007669"/>
    <property type="project" value="TreeGrafter"/>
</dbReference>
<dbReference type="Pfam" id="PF13895">
    <property type="entry name" value="Ig_2"/>
    <property type="match status" value="1"/>
</dbReference>
<accession>A0A315V8V7</accession>
<feature type="transmembrane region" description="Helical" evidence="3">
    <location>
        <begin position="201"/>
        <end position="221"/>
    </location>
</feature>
<evidence type="ECO:0000313" key="6">
    <source>
        <dbReference type="Proteomes" id="UP000250572"/>
    </source>
</evidence>
<keyword evidence="3" id="KW-1133">Transmembrane helix</keyword>
<dbReference type="GO" id="GO:0009897">
    <property type="term" value="C:external side of plasma membrane"/>
    <property type="evidence" value="ECO:0007669"/>
    <property type="project" value="TreeGrafter"/>
</dbReference>
<dbReference type="Proteomes" id="UP000250572">
    <property type="component" value="Unassembled WGS sequence"/>
</dbReference>
<evidence type="ECO:0000313" key="5">
    <source>
        <dbReference type="EMBL" id="PWA19829.1"/>
    </source>
</evidence>
<dbReference type="InterPro" id="IPR013783">
    <property type="entry name" value="Ig-like_fold"/>
</dbReference>
<keyword evidence="2" id="KW-1015">Disulfide bond</keyword>
<dbReference type="SMART" id="SM00408">
    <property type="entry name" value="IGc2"/>
    <property type="match status" value="2"/>
</dbReference>
<dbReference type="InterPro" id="IPR007110">
    <property type="entry name" value="Ig-like_dom"/>
</dbReference>
<dbReference type="GO" id="GO:0007166">
    <property type="term" value="P:cell surface receptor signaling pathway"/>
    <property type="evidence" value="ECO:0007669"/>
    <property type="project" value="TreeGrafter"/>
</dbReference>
<evidence type="ECO:0000256" key="1">
    <source>
        <dbReference type="ARBA" id="ARBA00022729"/>
    </source>
</evidence>
<proteinExistence type="predicted"/>
<dbReference type="InterPro" id="IPR003599">
    <property type="entry name" value="Ig_sub"/>
</dbReference>
<feature type="transmembrane region" description="Helical" evidence="3">
    <location>
        <begin position="604"/>
        <end position="627"/>
    </location>
</feature>
<keyword evidence="1" id="KW-0732">Signal</keyword>
<dbReference type="InterPro" id="IPR050488">
    <property type="entry name" value="Ig_Fc_receptor"/>
</dbReference>
<evidence type="ECO:0000259" key="4">
    <source>
        <dbReference type="PROSITE" id="PS50835"/>
    </source>
</evidence>